<comment type="caution">
    <text evidence="2">The sequence shown here is derived from an EMBL/GenBank/DDBJ whole genome shotgun (WGS) entry which is preliminary data.</text>
</comment>
<dbReference type="EMBL" id="CADEPI010000049">
    <property type="protein sequence ID" value="CAB3369982.1"/>
    <property type="molecule type" value="Genomic_DNA"/>
</dbReference>
<dbReference type="SUPFAM" id="SSF52833">
    <property type="entry name" value="Thioredoxin-like"/>
    <property type="match status" value="1"/>
</dbReference>
<evidence type="ECO:0000259" key="1">
    <source>
        <dbReference type="PROSITE" id="PS51352"/>
    </source>
</evidence>
<dbReference type="PANTHER" id="PTHR46472">
    <property type="entry name" value="NUCLEOREDOXIN"/>
    <property type="match status" value="1"/>
</dbReference>
<dbReference type="GO" id="GO:0031397">
    <property type="term" value="P:negative regulation of protein ubiquitination"/>
    <property type="evidence" value="ECO:0007669"/>
    <property type="project" value="TreeGrafter"/>
</dbReference>
<evidence type="ECO:0000313" key="3">
    <source>
        <dbReference type="Proteomes" id="UP000494165"/>
    </source>
</evidence>
<dbReference type="OrthoDB" id="9440957at2759"/>
<dbReference type="InterPro" id="IPR013766">
    <property type="entry name" value="Thioredoxin_domain"/>
</dbReference>
<dbReference type="Gene3D" id="3.40.30.10">
    <property type="entry name" value="Glutaredoxin"/>
    <property type="match status" value="2"/>
</dbReference>
<dbReference type="GO" id="GO:0030178">
    <property type="term" value="P:negative regulation of Wnt signaling pathway"/>
    <property type="evidence" value="ECO:0007669"/>
    <property type="project" value="TreeGrafter"/>
</dbReference>
<dbReference type="PROSITE" id="PS51352">
    <property type="entry name" value="THIOREDOXIN_2"/>
    <property type="match status" value="1"/>
</dbReference>
<dbReference type="InterPro" id="IPR036249">
    <property type="entry name" value="Thioredoxin-like_sf"/>
</dbReference>
<gene>
    <name evidence="2" type="ORF">CLODIP_2_CD14672</name>
</gene>
<name>A0A8S1CPB3_9INSE</name>
<dbReference type="PANTHER" id="PTHR46472:SF1">
    <property type="entry name" value="NUCLEOREDOXIN"/>
    <property type="match status" value="1"/>
</dbReference>
<protein>
    <recommendedName>
        <fullName evidence="1">Thioredoxin domain-containing protein</fullName>
    </recommendedName>
</protein>
<dbReference type="Proteomes" id="UP000494165">
    <property type="component" value="Unassembled WGS sequence"/>
</dbReference>
<dbReference type="InterPro" id="IPR012336">
    <property type="entry name" value="Thioredoxin-like_fold"/>
</dbReference>
<accession>A0A8S1CPB3</accession>
<organism evidence="2 3">
    <name type="scientific">Cloeon dipterum</name>
    <dbReference type="NCBI Taxonomy" id="197152"/>
    <lineage>
        <taxon>Eukaryota</taxon>
        <taxon>Metazoa</taxon>
        <taxon>Ecdysozoa</taxon>
        <taxon>Arthropoda</taxon>
        <taxon>Hexapoda</taxon>
        <taxon>Insecta</taxon>
        <taxon>Pterygota</taxon>
        <taxon>Palaeoptera</taxon>
        <taxon>Ephemeroptera</taxon>
        <taxon>Pisciforma</taxon>
        <taxon>Baetidae</taxon>
        <taxon>Cloeon</taxon>
    </lineage>
</organism>
<proteinExistence type="predicted"/>
<dbReference type="Pfam" id="PF13905">
    <property type="entry name" value="Thioredoxin_8"/>
    <property type="match status" value="1"/>
</dbReference>
<dbReference type="GO" id="GO:0005634">
    <property type="term" value="C:nucleus"/>
    <property type="evidence" value="ECO:0007669"/>
    <property type="project" value="TreeGrafter"/>
</dbReference>
<reference evidence="2 3" key="1">
    <citation type="submission" date="2020-04" db="EMBL/GenBank/DDBJ databases">
        <authorList>
            <person name="Alioto T."/>
            <person name="Alioto T."/>
            <person name="Gomez Garrido J."/>
        </authorList>
    </citation>
    <scope>NUCLEOTIDE SEQUENCE [LARGE SCALE GENOMIC DNA]</scope>
</reference>
<sequence>MALKRLLGTADVLLAGGETAAPLGAVLPPEAAAYVLGVYVVCAQQCDEFTLALSEFCANAAADAPQKLHVLVLSIEEDEQPFLDSVRDLPWPALPRTASHKKMRLLRRLRVKGSAPSLALLEMPSTRLITSAAREKLTQQPENFPWHSRPLKEALKDVELSSNEDKPRRYHDLKGYKGFYFSANWCPPCKAFTPQLVETYHKIRAKGHQFDVIFVSSDRSESSFEQYRCTMPWLAVPFELGDLRKELAATFDVQGIPSLVVVDPDDRVVTDEGRQEVCDDPLGKHFPWHERRIYPLTERTMLRMHDRPAVIFLVESEDELTFAEGALMPTAQKYWNSLKGNKSESADDEVENELQFFIGSDVCLNFRTIQCYRQKLFFEMKSSKNCNSVKKITKTRQIV</sequence>
<dbReference type="AlphaFoldDB" id="A0A8S1CPB3"/>
<feature type="domain" description="Thioredoxin" evidence="1">
    <location>
        <begin position="149"/>
        <end position="298"/>
    </location>
</feature>
<evidence type="ECO:0000313" key="2">
    <source>
        <dbReference type="EMBL" id="CAB3369982.1"/>
    </source>
</evidence>
<keyword evidence="3" id="KW-1185">Reference proteome</keyword>
<dbReference type="GO" id="GO:0004791">
    <property type="term" value="F:thioredoxin-disulfide reductase (NADPH) activity"/>
    <property type="evidence" value="ECO:0007669"/>
    <property type="project" value="TreeGrafter"/>
</dbReference>